<dbReference type="InterPro" id="IPR032675">
    <property type="entry name" value="LRR_dom_sf"/>
</dbReference>
<dbReference type="SUPFAM" id="SSF52058">
    <property type="entry name" value="L domain-like"/>
    <property type="match status" value="1"/>
</dbReference>
<dbReference type="RefSeq" id="WP_313994486.1">
    <property type="nucleotide sequence ID" value="NZ_JASJOT010000004.1"/>
</dbReference>
<dbReference type="InterPro" id="IPR003591">
    <property type="entry name" value="Leu-rich_rpt_typical-subtyp"/>
</dbReference>
<keyword evidence="4" id="KW-1185">Reference proteome</keyword>
<organism evidence="3 4">
    <name type="scientific">Xanthocytophaga flava</name>
    <dbReference type="NCBI Taxonomy" id="3048013"/>
    <lineage>
        <taxon>Bacteria</taxon>
        <taxon>Pseudomonadati</taxon>
        <taxon>Bacteroidota</taxon>
        <taxon>Cytophagia</taxon>
        <taxon>Cytophagales</taxon>
        <taxon>Rhodocytophagaceae</taxon>
        <taxon>Xanthocytophaga</taxon>
    </lineage>
</organism>
<dbReference type="InterPro" id="IPR050216">
    <property type="entry name" value="LRR_domain-containing"/>
</dbReference>
<protein>
    <submittedName>
        <fullName evidence="3">Uncharacterized protein</fullName>
    </submittedName>
</protein>
<dbReference type="Gene3D" id="3.80.10.10">
    <property type="entry name" value="Ribonuclease Inhibitor"/>
    <property type="match status" value="1"/>
</dbReference>
<reference evidence="3 4" key="1">
    <citation type="submission" date="2023-05" db="EMBL/GenBank/DDBJ databases">
        <authorList>
            <person name="Zhang X."/>
        </authorList>
    </citation>
    <scope>NUCLEOTIDE SEQUENCE [LARGE SCALE GENOMIC DNA]</scope>
    <source>
        <strain evidence="3 4">DM2B3-1</strain>
    </source>
</reference>
<proteinExistence type="predicted"/>
<dbReference type="SMART" id="SM00369">
    <property type="entry name" value="LRR_TYP"/>
    <property type="match status" value="3"/>
</dbReference>
<dbReference type="InterPro" id="IPR001611">
    <property type="entry name" value="Leu-rich_rpt"/>
</dbReference>
<dbReference type="PANTHER" id="PTHR48051">
    <property type="match status" value="1"/>
</dbReference>
<dbReference type="EMBL" id="JASJOT010000004">
    <property type="protein sequence ID" value="MDJ1492944.1"/>
    <property type="molecule type" value="Genomic_DNA"/>
</dbReference>
<evidence type="ECO:0000256" key="1">
    <source>
        <dbReference type="ARBA" id="ARBA00022614"/>
    </source>
</evidence>
<comment type="caution">
    <text evidence="3">The sequence shown here is derived from an EMBL/GenBank/DDBJ whole genome shotgun (WGS) entry which is preliminary data.</text>
</comment>
<accession>A0ABT7CGS6</accession>
<dbReference type="Proteomes" id="UP001228581">
    <property type="component" value="Unassembled WGS sequence"/>
</dbReference>
<dbReference type="PANTHER" id="PTHR48051:SF1">
    <property type="entry name" value="RAS SUPPRESSOR PROTEIN 1"/>
    <property type="match status" value="1"/>
</dbReference>
<keyword evidence="2" id="KW-0677">Repeat</keyword>
<gene>
    <name evidence="3" type="ORF">QNI19_08375</name>
</gene>
<name>A0ABT7CGS6_9BACT</name>
<evidence type="ECO:0000256" key="2">
    <source>
        <dbReference type="ARBA" id="ARBA00022737"/>
    </source>
</evidence>
<evidence type="ECO:0000313" key="4">
    <source>
        <dbReference type="Proteomes" id="UP001228581"/>
    </source>
</evidence>
<dbReference type="Pfam" id="PF00560">
    <property type="entry name" value="LRR_1"/>
    <property type="match status" value="1"/>
</dbReference>
<keyword evidence="1" id="KW-0433">Leucine-rich repeat</keyword>
<sequence length="389" mass="44489">MSESKLRVTSIAEGLKNPEEVKVLDLKDQNITNLDLEIIMFSNLEELILDNNPTLYTFPDEIEYLPSLQRLSINQCSIYLLTQLKKIPTLRKLSCRKMKEDILEEKDKIYALTSLQELDVSENELIIEPSFGNLANLEVFIAEGCGISAIVDDIANLTKLHKLSLRNNRLHILPEKVFELPHLQTLLITGKDNHLKSIGSRVQKLKQERPGFETDYLFENSSATEVSLSVTVIEQLERLAIPHLSKKAKERFITSKGVEYQVPSAIVQFLWEFDWNVSGLSLQWNEVGLKNMLASESDGISEQNKQEWNVDISATQANHLEVFDEKTYLLMFGSWTDTALHQHYLVFDMNDREADPVVYSVDFEGEYESQGKLSEFLNLLDNTASTTKR</sequence>
<evidence type="ECO:0000313" key="3">
    <source>
        <dbReference type="EMBL" id="MDJ1492944.1"/>
    </source>
</evidence>